<keyword evidence="2" id="KW-0812">Transmembrane</keyword>
<feature type="region of interest" description="Disordered" evidence="1">
    <location>
        <begin position="247"/>
        <end position="319"/>
    </location>
</feature>
<keyword evidence="2" id="KW-0472">Membrane</keyword>
<sequence>MRVDGKAEGPRQSMSWLHTWSSLILGWLLYAIFLTGTLSFFQSEMTVWMKPELHQSLPPQSQVQQVQTALNFLQHKAPDAGAWNINLPSSRQTTTELNVRGANEDPRARRGGERITIDSSTGEEIKARETRGGGFLYRFHFELYGMPRIWARWIVGIATLMMFVAIISGVITHKKIFKDFFTFRAGKGQRSWLDAHNATAVLALPFHIMITFSGLLLLMYMLMPWGISSVYPDRIQFLQAQRAEMLGEKPPSHQEGVRREGRGEQSQNQGNRNMVAGQDRSQSMSRGEGSVSQSGQQRGERRNGAPRDGARERRDLSTQTAALTDITPLMLYAQKQWPDNTVGTISIIRPNTTNSEIEIKALYAESVLHRNVVPTLIFNGVTGELVSDAKPVYISVPTGIYNAVTVLHEGRGLDPGLRWLLFISGVVGTLMVATGLILWCVKRAPQQEKQGFKSFGFRLVENLNIAAIIGLPIAIASYFYANRLISAQLENRSDLEIKTFFWIWLFTLIYAALRPARQAWLELLTLAALMYLCIPVLNALTDGRALWSSIYHEQWMVASFDLVCLFLAILFIFSFFKLKKHKGTVKVKKHIQPKQALAEAVEEA</sequence>
<reference evidence="4" key="2">
    <citation type="journal article" date="2022" name="J Glob Antimicrob Resist">
        <title>Comparative analysis of IMP-4- and OXA-58-containing plasmids of three carbapenemase-producing Acinetobacter ursingii strains in the Netherlands.</title>
        <authorList>
            <person name="Hendrickx A.P.A."/>
            <person name="Schade R.P."/>
            <person name="Landman F."/>
            <person name="Bosch T."/>
            <person name="Schouls L.M."/>
            <person name="van Dijk K."/>
        </authorList>
    </citation>
    <scope>NUCLEOTIDE SEQUENCE</scope>
    <source>
        <strain evidence="4">RIVM_C010761</strain>
    </source>
</reference>
<evidence type="ECO:0000313" key="5">
    <source>
        <dbReference type="Proteomes" id="UP000595320"/>
    </source>
</evidence>
<feature type="transmembrane region" description="Helical" evidence="2">
    <location>
        <begin position="419"/>
        <end position="441"/>
    </location>
</feature>
<feature type="transmembrane region" description="Helical" evidence="2">
    <location>
        <begin position="150"/>
        <end position="171"/>
    </location>
</feature>
<feature type="transmembrane region" description="Helical" evidence="2">
    <location>
        <begin position="520"/>
        <end position="540"/>
    </location>
</feature>
<dbReference type="Proteomes" id="UP000595320">
    <property type="component" value="Chromosome"/>
</dbReference>
<feature type="transmembrane region" description="Helical" evidence="2">
    <location>
        <begin position="20"/>
        <end position="41"/>
    </location>
</feature>
<evidence type="ECO:0000256" key="1">
    <source>
        <dbReference type="SAM" id="MobiDB-lite"/>
    </source>
</evidence>
<dbReference type="PANTHER" id="PTHR34219:SF4">
    <property type="entry name" value="PEPSY DOMAIN-CONTAINING PROTEIN"/>
    <property type="match status" value="1"/>
</dbReference>
<feature type="transmembrane region" description="Helical" evidence="2">
    <location>
        <begin position="555"/>
        <end position="576"/>
    </location>
</feature>
<evidence type="ECO:0000313" key="6">
    <source>
        <dbReference type="Proteomes" id="UP001164081"/>
    </source>
</evidence>
<dbReference type="EMBL" id="CP068176">
    <property type="protein sequence ID" value="QQT85996.1"/>
    <property type="molecule type" value="Genomic_DNA"/>
</dbReference>
<feature type="transmembrane region" description="Helical" evidence="2">
    <location>
        <begin position="200"/>
        <end position="223"/>
    </location>
</feature>
<evidence type="ECO:0000313" key="3">
    <source>
        <dbReference type="EMBL" id="QQT85996.1"/>
    </source>
</evidence>
<dbReference type="EMBL" id="CP089044">
    <property type="protein sequence ID" value="UYF74327.1"/>
    <property type="molecule type" value="Genomic_DNA"/>
</dbReference>
<dbReference type="GeneID" id="66212158"/>
<dbReference type="AlphaFoldDB" id="A0A3G9G007"/>
<feature type="compositionally biased region" description="Basic and acidic residues" evidence="1">
    <location>
        <begin position="247"/>
        <end position="263"/>
    </location>
</feature>
<feature type="transmembrane region" description="Helical" evidence="2">
    <location>
        <begin position="462"/>
        <end position="481"/>
    </location>
</feature>
<accession>A0A3G9G007</accession>
<evidence type="ECO:0000256" key="2">
    <source>
        <dbReference type="SAM" id="Phobius"/>
    </source>
</evidence>
<dbReference type="PANTHER" id="PTHR34219">
    <property type="entry name" value="IRON-REGULATED INNER MEMBRANE PROTEIN-RELATED"/>
    <property type="match status" value="1"/>
</dbReference>
<protein>
    <submittedName>
        <fullName evidence="4">PepSY domain-containing protein</fullName>
    </submittedName>
</protein>
<feature type="compositionally biased region" description="Polar residues" evidence="1">
    <location>
        <begin position="279"/>
        <end position="297"/>
    </location>
</feature>
<gene>
    <name evidence="3" type="ORF">I6I53_14105</name>
    <name evidence="4" type="ORF">LSO58_10680</name>
</gene>
<name>A0A3G9G007_9GAMM</name>
<keyword evidence="2" id="KW-1133">Transmembrane helix</keyword>
<dbReference type="Pfam" id="PF03929">
    <property type="entry name" value="PepSY_TM"/>
    <property type="match status" value="1"/>
</dbReference>
<feature type="compositionally biased region" description="Basic and acidic residues" evidence="1">
    <location>
        <begin position="298"/>
        <end position="316"/>
    </location>
</feature>
<feature type="transmembrane region" description="Helical" evidence="2">
    <location>
        <begin position="497"/>
        <end position="513"/>
    </location>
</feature>
<reference evidence="3 5" key="1">
    <citation type="submission" date="2021-01" db="EMBL/GenBank/DDBJ databases">
        <title>FDA dAtabase for Regulatory Grade micrObial Sequences (FDA-ARGOS): Supporting development and validation of Infectious Disease Dx tests.</title>
        <authorList>
            <person name="Sproer C."/>
            <person name="Gronow S."/>
            <person name="Severitt S."/>
            <person name="Schroder I."/>
            <person name="Tallon L."/>
            <person name="Sadzewicz L."/>
            <person name="Zhao X."/>
            <person name="Boylan J."/>
            <person name="Ott S."/>
            <person name="Bowen H."/>
            <person name="Vavikolanu K."/>
            <person name="Mehta A."/>
            <person name="Aluvathingal J."/>
            <person name="Nadendla S."/>
            <person name="Lowell S."/>
            <person name="Myers T."/>
            <person name="Yan Y."/>
            <person name="Sichtig H."/>
        </authorList>
    </citation>
    <scope>NUCLEOTIDE SEQUENCE [LARGE SCALE GENOMIC DNA]</scope>
    <source>
        <strain evidence="3 5">FDAARGOS_1096</strain>
    </source>
</reference>
<proteinExistence type="predicted"/>
<dbReference type="RefSeq" id="WP_004997023.1">
    <property type="nucleotide sequence ID" value="NZ_AP018824.1"/>
</dbReference>
<organism evidence="4 6">
    <name type="scientific">Acinetobacter ursingii</name>
    <dbReference type="NCBI Taxonomy" id="108980"/>
    <lineage>
        <taxon>Bacteria</taxon>
        <taxon>Pseudomonadati</taxon>
        <taxon>Pseudomonadota</taxon>
        <taxon>Gammaproteobacteria</taxon>
        <taxon>Moraxellales</taxon>
        <taxon>Moraxellaceae</taxon>
        <taxon>Acinetobacter</taxon>
    </lineage>
</organism>
<dbReference type="InterPro" id="IPR005625">
    <property type="entry name" value="PepSY-ass_TM"/>
</dbReference>
<dbReference type="Proteomes" id="UP001164081">
    <property type="component" value="Chromosome"/>
</dbReference>
<evidence type="ECO:0000313" key="4">
    <source>
        <dbReference type="EMBL" id="UYF74327.1"/>
    </source>
</evidence>